<keyword evidence="2" id="KW-0238">DNA-binding</keyword>
<dbReference type="GO" id="GO:0005524">
    <property type="term" value="F:ATP binding"/>
    <property type="evidence" value="ECO:0007669"/>
    <property type="project" value="InterPro"/>
</dbReference>
<feature type="domain" description="DNA helicase DnaB-like N-terminal" evidence="3">
    <location>
        <begin position="11"/>
        <end position="62"/>
    </location>
</feature>
<evidence type="ECO:0000256" key="2">
    <source>
        <dbReference type="ARBA" id="ARBA00023125"/>
    </source>
</evidence>
<evidence type="ECO:0000256" key="1">
    <source>
        <dbReference type="ARBA" id="ARBA00022705"/>
    </source>
</evidence>
<reference evidence="4" key="1">
    <citation type="journal article" date="2014" name="Front. Microbiol.">
        <title>High frequency of phylogenetically diverse reductive dehalogenase-homologous genes in deep subseafloor sedimentary metagenomes.</title>
        <authorList>
            <person name="Kawai M."/>
            <person name="Futagami T."/>
            <person name="Toyoda A."/>
            <person name="Takaki Y."/>
            <person name="Nishi S."/>
            <person name="Hori S."/>
            <person name="Arai W."/>
            <person name="Tsubouchi T."/>
            <person name="Morono Y."/>
            <person name="Uchiyama I."/>
            <person name="Ito T."/>
            <person name="Fujiyama A."/>
            <person name="Inagaki F."/>
            <person name="Takami H."/>
        </authorList>
    </citation>
    <scope>NUCLEOTIDE SEQUENCE</scope>
    <source>
        <strain evidence="4">Expedition CK06-06</strain>
    </source>
</reference>
<sequence length="66" mass="7439">MDSNEKLEKLPPQNLEAERSVLGAMLLEKGTIPKVLQALPASDSFYSETHRLIYKEIIGLLNKISR</sequence>
<dbReference type="AlphaFoldDB" id="X1IKF8"/>
<evidence type="ECO:0000259" key="3">
    <source>
        <dbReference type="Pfam" id="PF00772"/>
    </source>
</evidence>
<dbReference type="InterPro" id="IPR036185">
    <property type="entry name" value="DNA_heli_DnaB-like_N_sf"/>
</dbReference>
<proteinExistence type="predicted"/>
<gene>
    <name evidence="4" type="ORF">S03H2_30682</name>
</gene>
<dbReference type="InterPro" id="IPR016136">
    <property type="entry name" value="DNA_helicase_N/primase_C"/>
</dbReference>
<dbReference type="GO" id="GO:0003677">
    <property type="term" value="F:DNA binding"/>
    <property type="evidence" value="ECO:0007669"/>
    <property type="project" value="UniProtKB-KW"/>
</dbReference>
<comment type="caution">
    <text evidence="4">The sequence shown here is derived from an EMBL/GenBank/DDBJ whole genome shotgun (WGS) entry which is preliminary data.</text>
</comment>
<dbReference type="EMBL" id="BARU01018569">
    <property type="protein sequence ID" value="GAH58028.1"/>
    <property type="molecule type" value="Genomic_DNA"/>
</dbReference>
<name>X1IKF8_9ZZZZ</name>
<dbReference type="GO" id="GO:0005829">
    <property type="term" value="C:cytosol"/>
    <property type="evidence" value="ECO:0007669"/>
    <property type="project" value="TreeGrafter"/>
</dbReference>
<dbReference type="Gene3D" id="1.10.860.10">
    <property type="entry name" value="DNAb Helicase, Chain A"/>
    <property type="match status" value="1"/>
</dbReference>
<dbReference type="GO" id="GO:0006260">
    <property type="term" value="P:DNA replication"/>
    <property type="evidence" value="ECO:0007669"/>
    <property type="project" value="UniProtKB-KW"/>
</dbReference>
<dbReference type="GO" id="GO:0003678">
    <property type="term" value="F:DNA helicase activity"/>
    <property type="evidence" value="ECO:0007669"/>
    <property type="project" value="InterPro"/>
</dbReference>
<protein>
    <recommendedName>
        <fullName evidence="3">DNA helicase DnaB-like N-terminal domain-containing protein</fullName>
    </recommendedName>
</protein>
<dbReference type="InterPro" id="IPR007693">
    <property type="entry name" value="DNA_helicase_DnaB-like_N"/>
</dbReference>
<accession>X1IKF8</accession>
<dbReference type="PANTHER" id="PTHR30153">
    <property type="entry name" value="REPLICATIVE DNA HELICASE DNAB"/>
    <property type="match status" value="1"/>
</dbReference>
<dbReference type="Pfam" id="PF00772">
    <property type="entry name" value="DnaB"/>
    <property type="match status" value="1"/>
</dbReference>
<keyword evidence="1" id="KW-0235">DNA replication</keyword>
<evidence type="ECO:0000313" key="4">
    <source>
        <dbReference type="EMBL" id="GAH58028.1"/>
    </source>
</evidence>
<organism evidence="4">
    <name type="scientific">marine sediment metagenome</name>
    <dbReference type="NCBI Taxonomy" id="412755"/>
    <lineage>
        <taxon>unclassified sequences</taxon>
        <taxon>metagenomes</taxon>
        <taxon>ecological metagenomes</taxon>
    </lineage>
</organism>
<dbReference type="PANTHER" id="PTHR30153:SF2">
    <property type="entry name" value="REPLICATIVE DNA HELICASE"/>
    <property type="match status" value="1"/>
</dbReference>
<dbReference type="SUPFAM" id="SSF48024">
    <property type="entry name" value="N-terminal domain of DnaB helicase"/>
    <property type="match status" value="1"/>
</dbReference>